<keyword evidence="2" id="KW-1185">Reference proteome</keyword>
<sequence length="619" mass="69408">MEGFNEGFARDGSWTDSSDTGVGSEFFEERRSAYSPRAYNPLSSHHLRCGLECYIFEAGFCLGKAIGEVSHVDVDPHLPRNIRYLRIEVWICLEALLISGFLLKFPDGNHHWIEYQYERLCRLCRKCGKIAHTDGQCATPFREGHNLIQHHLASVVQRLGPRVLHQEDQLMYTSRIRANADWPKRRSTRLARRTTVRPVSEIGITHGAGGSNTARSSHTEFIHTWENAWDQALLPVPADDVRQIMDNSTQAGVIGDPLQEEDGLADQTESARAIASLPNEPVNLVAELELMWSKWVVGLQSLGINVGRLMVDVGQSEMMNLQREGQWSTEQGVGRRLNIPYGERNLGQRALVVSGPQAAGEGGLHLSDGLQTGASSSRGQVGDYYSEGVAKVEGGCETKRSYIHDVGGVSDSVVLVSFGGRRRRKIHRGLVNNKLISVPHPDEQANQLGVVLHVPAESSRCQRWCSRSGRAMVSSRRRQKRQMLGRRKGGGLVGEGSLRQRKRRFKTKEDVIHRRMGGSESSYDSEKSSSDNIEESIYPSNWPEMHRFFIEQEAARMKDIWLSSPDHVHEGFLRSLSHNNLLWRHEDESLQMSGFGSSPYSSNSKTIDPATATEFDFLK</sequence>
<evidence type="ECO:0000313" key="1">
    <source>
        <dbReference type="EMBL" id="KAI8010504.1"/>
    </source>
</evidence>
<dbReference type="EMBL" id="CM045762">
    <property type="protein sequence ID" value="KAI8010504.1"/>
    <property type="molecule type" value="Genomic_DNA"/>
</dbReference>
<evidence type="ECO:0000313" key="2">
    <source>
        <dbReference type="Proteomes" id="UP001060215"/>
    </source>
</evidence>
<protein>
    <submittedName>
        <fullName evidence="1">Uncharacterized protein</fullName>
    </submittedName>
</protein>
<organism evidence="1 2">
    <name type="scientific">Camellia lanceoleosa</name>
    <dbReference type="NCBI Taxonomy" id="1840588"/>
    <lineage>
        <taxon>Eukaryota</taxon>
        <taxon>Viridiplantae</taxon>
        <taxon>Streptophyta</taxon>
        <taxon>Embryophyta</taxon>
        <taxon>Tracheophyta</taxon>
        <taxon>Spermatophyta</taxon>
        <taxon>Magnoliopsida</taxon>
        <taxon>eudicotyledons</taxon>
        <taxon>Gunneridae</taxon>
        <taxon>Pentapetalae</taxon>
        <taxon>asterids</taxon>
        <taxon>Ericales</taxon>
        <taxon>Theaceae</taxon>
        <taxon>Camellia</taxon>
    </lineage>
</organism>
<name>A0ACC0HC04_9ERIC</name>
<proteinExistence type="predicted"/>
<gene>
    <name evidence="1" type="ORF">LOK49_LG06G02451</name>
</gene>
<accession>A0ACC0HC04</accession>
<comment type="caution">
    <text evidence="1">The sequence shown here is derived from an EMBL/GenBank/DDBJ whole genome shotgun (WGS) entry which is preliminary data.</text>
</comment>
<reference evidence="1 2" key="1">
    <citation type="journal article" date="2022" name="Plant J.">
        <title>Chromosome-level genome of Camellia lanceoleosa provides a valuable resource for understanding genome evolution and self-incompatibility.</title>
        <authorList>
            <person name="Gong W."/>
            <person name="Xiao S."/>
            <person name="Wang L."/>
            <person name="Liao Z."/>
            <person name="Chang Y."/>
            <person name="Mo W."/>
            <person name="Hu G."/>
            <person name="Li W."/>
            <person name="Zhao G."/>
            <person name="Zhu H."/>
            <person name="Hu X."/>
            <person name="Ji K."/>
            <person name="Xiang X."/>
            <person name="Song Q."/>
            <person name="Yuan D."/>
            <person name="Jin S."/>
            <person name="Zhang L."/>
        </authorList>
    </citation>
    <scope>NUCLEOTIDE SEQUENCE [LARGE SCALE GENOMIC DNA]</scope>
    <source>
        <strain evidence="1">SQ_2022a</strain>
    </source>
</reference>
<dbReference type="Proteomes" id="UP001060215">
    <property type="component" value="Chromosome 5"/>
</dbReference>